<organism evidence="9 10">
    <name type="scientific">Lophiotrema nucula</name>
    <dbReference type="NCBI Taxonomy" id="690887"/>
    <lineage>
        <taxon>Eukaryota</taxon>
        <taxon>Fungi</taxon>
        <taxon>Dikarya</taxon>
        <taxon>Ascomycota</taxon>
        <taxon>Pezizomycotina</taxon>
        <taxon>Dothideomycetes</taxon>
        <taxon>Pleosporomycetidae</taxon>
        <taxon>Pleosporales</taxon>
        <taxon>Lophiotremataceae</taxon>
        <taxon>Lophiotrema</taxon>
    </lineage>
</organism>
<dbReference type="InterPro" id="IPR020846">
    <property type="entry name" value="MFS_dom"/>
</dbReference>
<dbReference type="EMBL" id="ML977315">
    <property type="protein sequence ID" value="KAF2119385.1"/>
    <property type="molecule type" value="Genomic_DNA"/>
</dbReference>
<evidence type="ECO:0000256" key="4">
    <source>
        <dbReference type="ARBA" id="ARBA00022989"/>
    </source>
</evidence>
<dbReference type="InterPro" id="IPR010573">
    <property type="entry name" value="MFS_Str1/Tri12-like"/>
</dbReference>
<evidence type="ECO:0000256" key="6">
    <source>
        <dbReference type="SAM" id="MobiDB-lite"/>
    </source>
</evidence>
<dbReference type="AlphaFoldDB" id="A0A6A5ZJD0"/>
<dbReference type="GO" id="GO:0005886">
    <property type="term" value="C:plasma membrane"/>
    <property type="evidence" value="ECO:0007669"/>
    <property type="project" value="TreeGrafter"/>
</dbReference>
<dbReference type="Pfam" id="PF06609">
    <property type="entry name" value="TRI12"/>
    <property type="match status" value="1"/>
</dbReference>
<feature type="transmembrane region" description="Helical" evidence="7">
    <location>
        <begin position="109"/>
        <end position="128"/>
    </location>
</feature>
<keyword evidence="2" id="KW-0813">Transport</keyword>
<feature type="domain" description="Major facilitator superfamily (MFS) profile" evidence="8">
    <location>
        <begin position="42"/>
        <end position="549"/>
    </location>
</feature>
<dbReference type="InterPro" id="IPR036259">
    <property type="entry name" value="MFS_trans_sf"/>
</dbReference>
<dbReference type="OrthoDB" id="4161376at2759"/>
<feature type="transmembrane region" description="Helical" evidence="7">
    <location>
        <begin position="238"/>
        <end position="257"/>
    </location>
</feature>
<evidence type="ECO:0000256" key="2">
    <source>
        <dbReference type="ARBA" id="ARBA00022448"/>
    </source>
</evidence>
<feature type="compositionally biased region" description="Basic and acidic residues" evidence="6">
    <location>
        <begin position="1"/>
        <end position="22"/>
    </location>
</feature>
<dbReference type="GO" id="GO:0022857">
    <property type="term" value="F:transmembrane transporter activity"/>
    <property type="evidence" value="ECO:0007669"/>
    <property type="project" value="InterPro"/>
</dbReference>
<dbReference type="Proteomes" id="UP000799770">
    <property type="component" value="Unassembled WGS sequence"/>
</dbReference>
<dbReference type="SUPFAM" id="SSF103473">
    <property type="entry name" value="MFS general substrate transporter"/>
    <property type="match status" value="1"/>
</dbReference>
<feature type="transmembrane region" description="Helical" evidence="7">
    <location>
        <begin position="404"/>
        <end position="430"/>
    </location>
</feature>
<feature type="transmembrane region" description="Helical" evidence="7">
    <location>
        <begin position="166"/>
        <end position="186"/>
    </location>
</feature>
<feature type="transmembrane region" description="Helical" evidence="7">
    <location>
        <begin position="377"/>
        <end position="397"/>
    </location>
</feature>
<evidence type="ECO:0000256" key="3">
    <source>
        <dbReference type="ARBA" id="ARBA00022692"/>
    </source>
</evidence>
<feature type="transmembrane region" description="Helical" evidence="7">
    <location>
        <begin position="135"/>
        <end position="154"/>
    </location>
</feature>
<keyword evidence="10" id="KW-1185">Reference proteome</keyword>
<name>A0A6A5ZJD0_9PLEO</name>
<evidence type="ECO:0000259" key="8">
    <source>
        <dbReference type="PROSITE" id="PS50850"/>
    </source>
</evidence>
<reference evidence="9" key="1">
    <citation type="journal article" date="2020" name="Stud. Mycol.">
        <title>101 Dothideomycetes genomes: a test case for predicting lifestyles and emergence of pathogens.</title>
        <authorList>
            <person name="Haridas S."/>
            <person name="Albert R."/>
            <person name="Binder M."/>
            <person name="Bloem J."/>
            <person name="Labutti K."/>
            <person name="Salamov A."/>
            <person name="Andreopoulos B."/>
            <person name="Baker S."/>
            <person name="Barry K."/>
            <person name="Bills G."/>
            <person name="Bluhm B."/>
            <person name="Cannon C."/>
            <person name="Castanera R."/>
            <person name="Culley D."/>
            <person name="Daum C."/>
            <person name="Ezra D."/>
            <person name="Gonzalez J."/>
            <person name="Henrissat B."/>
            <person name="Kuo A."/>
            <person name="Liang C."/>
            <person name="Lipzen A."/>
            <person name="Lutzoni F."/>
            <person name="Magnuson J."/>
            <person name="Mondo S."/>
            <person name="Nolan M."/>
            <person name="Ohm R."/>
            <person name="Pangilinan J."/>
            <person name="Park H.-J."/>
            <person name="Ramirez L."/>
            <person name="Alfaro M."/>
            <person name="Sun H."/>
            <person name="Tritt A."/>
            <person name="Yoshinaga Y."/>
            <person name="Zwiers L.-H."/>
            <person name="Turgeon B."/>
            <person name="Goodwin S."/>
            <person name="Spatafora J."/>
            <person name="Crous P."/>
            <person name="Grigoriev I."/>
        </authorList>
    </citation>
    <scope>NUCLEOTIDE SEQUENCE</scope>
    <source>
        <strain evidence="9">CBS 627.86</strain>
    </source>
</reference>
<feature type="transmembrane region" description="Helical" evidence="7">
    <location>
        <begin position="79"/>
        <end position="97"/>
    </location>
</feature>
<feature type="transmembrane region" description="Helical" evidence="7">
    <location>
        <begin position="198"/>
        <end position="218"/>
    </location>
</feature>
<feature type="region of interest" description="Disordered" evidence="6">
    <location>
        <begin position="1"/>
        <end position="24"/>
    </location>
</feature>
<gene>
    <name evidence="9" type="ORF">BDV96DRAFT_629001</name>
</gene>
<keyword evidence="3 7" id="KW-0812">Transmembrane</keyword>
<evidence type="ECO:0000256" key="1">
    <source>
        <dbReference type="ARBA" id="ARBA00004141"/>
    </source>
</evidence>
<evidence type="ECO:0000256" key="5">
    <source>
        <dbReference type="ARBA" id="ARBA00023136"/>
    </source>
</evidence>
<dbReference type="PANTHER" id="PTHR23501:SF195">
    <property type="entry name" value="PEP5"/>
    <property type="match status" value="1"/>
</dbReference>
<dbReference type="Gene3D" id="1.20.1250.20">
    <property type="entry name" value="MFS general substrate transporter like domains"/>
    <property type="match status" value="1"/>
</dbReference>
<evidence type="ECO:0000313" key="10">
    <source>
        <dbReference type="Proteomes" id="UP000799770"/>
    </source>
</evidence>
<evidence type="ECO:0000313" key="9">
    <source>
        <dbReference type="EMBL" id="KAF2119385.1"/>
    </source>
</evidence>
<sequence length="549" mass="59562">MDEKIDPVQHIERQNSSDDSEKAIPQTTYPLNDEDYVVTFKTWVVVTILASAYGVSFWIVPAIAIISTQVATQLGDPTAGIWFTSLYTICNAIAFMICGANSDLFGRRWFLIMGNVLLFAGHLMCGLAKNSTTMIAGFAIIGFGAGNAQLAAFALPELLPNKWRHISITIADLGTWVAVVVGPIAARYAIVTGDAWRWLFYAPTIGAFLSFFGLYFLYFPPQHPRGLPFKAALKELDYVGGILFILGGTLILVGILYTQILPSSNPKVIGLLVGGFVALLGFIGYEHFAPNLKQPLTPTHIFTKDKGKEFTMPFIVGFVVTMFYYMTNIVYPTQCAVFFQQDPTNISEAAKLSLPSNIGLVVGEILLMLFGTRLGHWKWTLTGSVVIMVFFGALLGLGDPSRKVMMMVFVFLSQTGFGWAQMLSITFIQFGVPQVELGVSGGLAGVSRFAVTPLGLPVDSIPALMVALPQGAAALAKVPGITTEIIVAAGAAMQQSYVHALRVTALSSLSFGILAIIACCLCNDIGPKMNAKIEVFLENDEFAERNEFH</sequence>
<keyword evidence="5 7" id="KW-0472">Membrane</keyword>
<feature type="transmembrane region" description="Helical" evidence="7">
    <location>
        <begin position="43"/>
        <end position="67"/>
    </location>
</feature>
<accession>A0A6A5ZJD0</accession>
<proteinExistence type="predicted"/>
<feature type="transmembrane region" description="Helical" evidence="7">
    <location>
        <begin position="352"/>
        <end position="371"/>
    </location>
</feature>
<dbReference type="PROSITE" id="PS50850">
    <property type="entry name" value="MFS"/>
    <property type="match status" value="1"/>
</dbReference>
<feature type="transmembrane region" description="Helical" evidence="7">
    <location>
        <begin position="269"/>
        <end position="290"/>
    </location>
</feature>
<comment type="subcellular location">
    <subcellularLocation>
        <location evidence="1">Membrane</location>
        <topology evidence="1">Multi-pass membrane protein</topology>
    </subcellularLocation>
</comment>
<dbReference type="PANTHER" id="PTHR23501">
    <property type="entry name" value="MAJOR FACILITATOR SUPERFAMILY"/>
    <property type="match status" value="1"/>
</dbReference>
<evidence type="ECO:0000256" key="7">
    <source>
        <dbReference type="SAM" id="Phobius"/>
    </source>
</evidence>
<protein>
    <submittedName>
        <fullName evidence="9">Fungal trichothecene efflux pump-domain-containing protein</fullName>
    </submittedName>
</protein>
<keyword evidence="4 7" id="KW-1133">Transmembrane helix</keyword>
<feature type="transmembrane region" description="Helical" evidence="7">
    <location>
        <begin position="310"/>
        <end position="331"/>
    </location>
</feature>
<feature type="transmembrane region" description="Helical" evidence="7">
    <location>
        <begin position="503"/>
        <end position="522"/>
    </location>
</feature>